<sequence>MGAFAWRELRLCEPAWSGALFCRYPRSRPQRLGGRGNVFLPLAGLHHAAGFASGEANLTMPSPFPWSTLMRQLGEPATYTPATGAPVTLYAKRIGGGREVAVGSVRLVAEDLTAHVLRADLPTPAAGDTLALGAGTWTVGAVEPLADDPQATRWALRLTWGLLVTIRAAGGADGAGLDRSLAYTAAPAPAGATSLTIQVGGWTAGGLQAGDTLAVGGEEYEVTAGTTLVFVGGGYAFEGVAIDPPLSDPLAGGEVVTITPAAPDGARQVFAAPAEWTAEEVAGGIATSDQRLVIRAAPGLAAPTTSDEVVLPGETRGRAVTSVRTIHTGADVAAWVVTVAG</sequence>
<evidence type="ECO:0000313" key="2">
    <source>
        <dbReference type="Proteomes" id="UP000033220"/>
    </source>
</evidence>
<dbReference type="PATRIC" id="fig|1150469.3.peg.2298"/>
<reference evidence="1 2" key="1">
    <citation type="submission" date="2012-02" db="EMBL/GenBank/DDBJ databases">
        <title>Shotgun genome sequence of Phaeospirillum photometricum DSM 122.</title>
        <authorList>
            <person name="Duquesne K."/>
            <person name="Sturgis J."/>
        </authorList>
    </citation>
    <scope>NUCLEOTIDE SEQUENCE [LARGE SCALE GENOMIC DNA]</scope>
    <source>
        <strain evidence="2">DSM122</strain>
    </source>
</reference>
<evidence type="ECO:0000313" key="1">
    <source>
        <dbReference type="EMBL" id="CCG08670.1"/>
    </source>
</evidence>
<protein>
    <submittedName>
        <fullName evidence="1">Uncharacterized protein</fullName>
    </submittedName>
</protein>
<dbReference type="AlphaFoldDB" id="H6SL05"/>
<dbReference type="KEGG" id="rpm:RSPPHO_02044"/>
<organism evidence="1 2">
    <name type="scientific">Pararhodospirillum photometricum DSM 122</name>
    <dbReference type="NCBI Taxonomy" id="1150469"/>
    <lineage>
        <taxon>Bacteria</taxon>
        <taxon>Pseudomonadati</taxon>
        <taxon>Pseudomonadota</taxon>
        <taxon>Alphaproteobacteria</taxon>
        <taxon>Rhodospirillales</taxon>
        <taxon>Rhodospirillaceae</taxon>
        <taxon>Pararhodospirillum</taxon>
    </lineage>
</organism>
<dbReference type="GO" id="GO:0019068">
    <property type="term" value="P:virion assembly"/>
    <property type="evidence" value="ECO:0007669"/>
    <property type="project" value="InterPro"/>
</dbReference>
<gene>
    <name evidence="1" type="ORF">RSPPHO_02044</name>
</gene>
<dbReference type="Pfam" id="PF05354">
    <property type="entry name" value="Phage_attach"/>
    <property type="match status" value="1"/>
</dbReference>
<keyword evidence="2" id="KW-1185">Reference proteome</keyword>
<dbReference type="HOGENOM" id="CLU_813480_0_0_5"/>
<proteinExistence type="predicted"/>
<accession>H6SL05</accession>
<dbReference type="EMBL" id="HE663493">
    <property type="protein sequence ID" value="CCG08670.1"/>
    <property type="molecule type" value="Genomic_DNA"/>
</dbReference>
<dbReference type="Proteomes" id="UP000033220">
    <property type="component" value="Chromosome DSM 122"/>
</dbReference>
<dbReference type="InterPro" id="IPR008018">
    <property type="entry name" value="Phage_tail_attach_FII"/>
</dbReference>
<dbReference type="STRING" id="1150469.RSPPHO_02044"/>
<name>H6SL05_PARPM</name>